<protein>
    <submittedName>
        <fullName evidence="1">Uncharacterized protein</fullName>
    </submittedName>
</protein>
<dbReference type="Proteomes" id="UP000828390">
    <property type="component" value="Unassembled WGS sequence"/>
</dbReference>
<dbReference type="InterPro" id="IPR026983">
    <property type="entry name" value="DHC"/>
</dbReference>
<proteinExistence type="predicted"/>
<organism evidence="1 2">
    <name type="scientific">Dreissena polymorpha</name>
    <name type="common">Zebra mussel</name>
    <name type="synonym">Mytilus polymorpha</name>
    <dbReference type="NCBI Taxonomy" id="45954"/>
    <lineage>
        <taxon>Eukaryota</taxon>
        <taxon>Metazoa</taxon>
        <taxon>Spiralia</taxon>
        <taxon>Lophotrochozoa</taxon>
        <taxon>Mollusca</taxon>
        <taxon>Bivalvia</taxon>
        <taxon>Autobranchia</taxon>
        <taxon>Heteroconchia</taxon>
        <taxon>Euheterodonta</taxon>
        <taxon>Imparidentia</taxon>
        <taxon>Neoheterodontei</taxon>
        <taxon>Myida</taxon>
        <taxon>Dreissenoidea</taxon>
        <taxon>Dreissenidae</taxon>
        <taxon>Dreissena</taxon>
    </lineage>
</organism>
<accession>A0A9D4CKM0</accession>
<dbReference type="GO" id="GO:0030286">
    <property type="term" value="C:dynein complex"/>
    <property type="evidence" value="ECO:0007669"/>
    <property type="project" value="InterPro"/>
</dbReference>
<reference evidence="1" key="1">
    <citation type="journal article" date="2019" name="bioRxiv">
        <title>The Genome of the Zebra Mussel, Dreissena polymorpha: A Resource for Invasive Species Research.</title>
        <authorList>
            <person name="McCartney M.A."/>
            <person name="Auch B."/>
            <person name="Kono T."/>
            <person name="Mallez S."/>
            <person name="Zhang Y."/>
            <person name="Obille A."/>
            <person name="Becker A."/>
            <person name="Abrahante J.E."/>
            <person name="Garbe J."/>
            <person name="Badalamenti J.P."/>
            <person name="Herman A."/>
            <person name="Mangelson H."/>
            <person name="Liachko I."/>
            <person name="Sullivan S."/>
            <person name="Sone E.D."/>
            <person name="Koren S."/>
            <person name="Silverstein K.A.T."/>
            <person name="Beckman K.B."/>
            <person name="Gohl D.M."/>
        </authorList>
    </citation>
    <scope>NUCLEOTIDE SEQUENCE</scope>
    <source>
        <strain evidence="1">Duluth1</strain>
        <tissue evidence="1">Whole animal</tissue>
    </source>
</reference>
<dbReference type="GO" id="GO:0051959">
    <property type="term" value="F:dynein light intermediate chain binding"/>
    <property type="evidence" value="ECO:0007669"/>
    <property type="project" value="InterPro"/>
</dbReference>
<dbReference type="InterPro" id="IPR027417">
    <property type="entry name" value="P-loop_NTPase"/>
</dbReference>
<sequence>MMAAMIHPGGGRNDIPQRLKRHFNVFNCTLPSNSSIDKIFRTIGCGYFIKKRGFPEEVTEMINNLVLATRKIWQRTKVKMLPTAGQVPLRV</sequence>
<dbReference type="EMBL" id="JAIWYP010000012">
    <property type="protein sequence ID" value="KAH3727099.1"/>
    <property type="molecule type" value="Genomic_DNA"/>
</dbReference>
<dbReference type="GO" id="GO:0007018">
    <property type="term" value="P:microtubule-based movement"/>
    <property type="evidence" value="ECO:0007669"/>
    <property type="project" value="InterPro"/>
</dbReference>
<reference evidence="1" key="2">
    <citation type="submission" date="2020-11" db="EMBL/GenBank/DDBJ databases">
        <authorList>
            <person name="McCartney M.A."/>
            <person name="Auch B."/>
            <person name="Kono T."/>
            <person name="Mallez S."/>
            <person name="Becker A."/>
            <person name="Gohl D.M."/>
            <person name="Silverstein K.A.T."/>
            <person name="Koren S."/>
            <person name="Bechman K.B."/>
            <person name="Herman A."/>
            <person name="Abrahante J.E."/>
            <person name="Garbe J."/>
        </authorList>
    </citation>
    <scope>NUCLEOTIDE SEQUENCE</scope>
    <source>
        <strain evidence="1">Duluth1</strain>
        <tissue evidence="1">Whole animal</tissue>
    </source>
</reference>
<keyword evidence="2" id="KW-1185">Reference proteome</keyword>
<comment type="caution">
    <text evidence="1">The sequence shown here is derived from an EMBL/GenBank/DDBJ whole genome shotgun (WGS) entry which is preliminary data.</text>
</comment>
<evidence type="ECO:0000313" key="1">
    <source>
        <dbReference type="EMBL" id="KAH3727099.1"/>
    </source>
</evidence>
<dbReference type="Gene3D" id="1.20.920.30">
    <property type="match status" value="1"/>
</dbReference>
<gene>
    <name evidence="1" type="ORF">DPMN_053024</name>
</gene>
<dbReference type="Gene3D" id="3.40.50.300">
    <property type="entry name" value="P-loop containing nucleotide triphosphate hydrolases"/>
    <property type="match status" value="1"/>
</dbReference>
<dbReference type="AlphaFoldDB" id="A0A9D4CKM0"/>
<evidence type="ECO:0000313" key="2">
    <source>
        <dbReference type="Proteomes" id="UP000828390"/>
    </source>
</evidence>
<dbReference type="PANTHER" id="PTHR46961">
    <property type="entry name" value="DYNEIN HEAVY CHAIN 1, AXONEMAL-LIKE PROTEIN"/>
    <property type="match status" value="1"/>
</dbReference>
<dbReference type="PANTHER" id="PTHR46961:SF19">
    <property type="entry name" value="DYNEIN HEAVY CHAIN 5, AXONEMAL"/>
    <property type="match status" value="1"/>
</dbReference>
<dbReference type="Pfam" id="PF12775">
    <property type="entry name" value="AAA_7"/>
    <property type="match status" value="1"/>
</dbReference>
<dbReference type="GO" id="GO:0045505">
    <property type="term" value="F:dynein intermediate chain binding"/>
    <property type="evidence" value="ECO:0007669"/>
    <property type="project" value="InterPro"/>
</dbReference>
<name>A0A9D4CKM0_DREPO</name>